<protein>
    <submittedName>
        <fullName evidence="2">Uncharacterized protein</fullName>
    </submittedName>
</protein>
<evidence type="ECO:0000256" key="1">
    <source>
        <dbReference type="SAM" id="MobiDB-lite"/>
    </source>
</evidence>
<name>A0A550BT80_9AGAR</name>
<accession>A0A550BT80</accession>
<sequence>MREDIGRARTLGARTRTSGAQGHWAHKDTGHARTSGAQESRAHKNIMEEALLGDLRVGLSNALDFRTRWTFGRAGLSNALKCYVAGQTTGAHTPCLAVLTHPAVKFCQTVKVAPALTHKASLPRGKTSLRGGRRRSFEGASSRESIYCERSLRRR</sequence>
<keyword evidence="3" id="KW-1185">Reference proteome</keyword>
<proteinExistence type="predicted"/>
<gene>
    <name evidence="2" type="ORF">BD626DRAFT_280691</name>
</gene>
<comment type="caution">
    <text evidence="2">The sequence shown here is derived from an EMBL/GenBank/DDBJ whole genome shotgun (WGS) entry which is preliminary data.</text>
</comment>
<feature type="region of interest" description="Disordered" evidence="1">
    <location>
        <begin position="1"/>
        <end position="40"/>
    </location>
</feature>
<dbReference type="EMBL" id="VDMD01000099">
    <property type="protein sequence ID" value="TRM55736.1"/>
    <property type="molecule type" value="Genomic_DNA"/>
</dbReference>
<dbReference type="Proteomes" id="UP000320762">
    <property type="component" value="Unassembled WGS sequence"/>
</dbReference>
<evidence type="ECO:0000313" key="2">
    <source>
        <dbReference type="EMBL" id="TRM55736.1"/>
    </source>
</evidence>
<reference evidence="2 3" key="1">
    <citation type="journal article" date="2019" name="New Phytol.">
        <title>Comparative genomics reveals unique wood-decay strategies and fruiting body development in the Schizophyllaceae.</title>
        <authorList>
            <person name="Almasi E."/>
            <person name="Sahu N."/>
            <person name="Krizsan K."/>
            <person name="Balint B."/>
            <person name="Kovacs G.M."/>
            <person name="Kiss B."/>
            <person name="Cseklye J."/>
            <person name="Drula E."/>
            <person name="Henrissat B."/>
            <person name="Nagy I."/>
            <person name="Chovatia M."/>
            <person name="Adam C."/>
            <person name="LaButti K."/>
            <person name="Lipzen A."/>
            <person name="Riley R."/>
            <person name="Grigoriev I.V."/>
            <person name="Nagy L.G."/>
        </authorList>
    </citation>
    <scope>NUCLEOTIDE SEQUENCE [LARGE SCALE GENOMIC DNA]</scope>
    <source>
        <strain evidence="2 3">NL-1724</strain>
    </source>
</reference>
<dbReference type="AlphaFoldDB" id="A0A550BT80"/>
<organism evidence="2 3">
    <name type="scientific">Schizophyllum amplum</name>
    <dbReference type="NCBI Taxonomy" id="97359"/>
    <lineage>
        <taxon>Eukaryota</taxon>
        <taxon>Fungi</taxon>
        <taxon>Dikarya</taxon>
        <taxon>Basidiomycota</taxon>
        <taxon>Agaricomycotina</taxon>
        <taxon>Agaricomycetes</taxon>
        <taxon>Agaricomycetidae</taxon>
        <taxon>Agaricales</taxon>
        <taxon>Schizophyllaceae</taxon>
        <taxon>Schizophyllum</taxon>
    </lineage>
</organism>
<feature type="compositionally biased region" description="Low complexity" evidence="1">
    <location>
        <begin position="8"/>
        <end position="20"/>
    </location>
</feature>
<evidence type="ECO:0000313" key="3">
    <source>
        <dbReference type="Proteomes" id="UP000320762"/>
    </source>
</evidence>